<dbReference type="InterPro" id="IPR046938">
    <property type="entry name" value="DNA_clamp_sf"/>
</dbReference>
<gene>
    <name evidence="2" type="ORF">FOMPIDRAFT_1146125</name>
</gene>
<proteinExistence type="predicted"/>
<reference evidence="2 3" key="1">
    <citation type="journal article" date="2012" name="Science">
        <title>The Paleozoic origin of enzymatic lignin decomposition reconstructed from 31 fungal genomes.</title>
        <authorList>
            <person name="Floudas D."/>
            <person name="Binder M."/>
            <person name="Riley R."/>
            <person name="Barry K."/>
            <person name="Blanchette R.A."/>
            <person name="Henrissat B."/>
            <person name="Martinez A.T."/>
            <person name="Otillar R."/>
            <person name="Spatafora J.W."/>
            <person name="Yadav J.S."/>
            <person name="Aerts A."/>
            <person name="Benoit I."/>
            <person name="Boyd A."/>
            <person name="Carlson A."/>
            <person name="Copeland A."/>
            <person name="Coutinho P.M."/>
            <person name="de Vries R.P."/>
            <person name="Ferreira P."/>
            <person name="Findley K."/>
            <person name="Foster B."/>
            <person name="Gaskell J."/>
            <person name="Glotzer D."/>
            <person name="Gorecki P."/>
            <person name="Heitman J."/>
            <person name="Hesse C."/>
            <person name="Hori C."/>
            <person name="Igarashi K."/>
            <person name="Jurgens J.A."/>
            <person name="Kallen N."/>
            <person name="Kersten P."/>
            <person name="Kohler A."/>
            <person name="Kuees U."/>
            <person name="Kumar T.K.A."/>
            <person name="Kuo A."/>
            <person name="LaButti K."/>
            <person name="Larrondo L.F."/>
            <person name="Lindquist E."/>
            <person name="Ling A."/>
            <person name="Lombard V."/>
            <person name="Lucas S."/>
            <person name="Lundell T."/>
            <person name="Martin R."/>
            <person name="McLaughlin D.J."/>
            <person name="Morgenstern I."/>
            <person name="Morin E."/>
            <person name="Murat C."/>
            <person name="Nagy L.G."/>
            <person name="Nolan M."/>
            <person name="Ohm R.A."/>
            <person name="Patyshakuliyeva A."/>
            <person name="Rokas A."/>
            <person name="Ruiz-Duenas F.J."/>
            <person name="Sabat G."/>
            <person name="Salamov A."/>
            <person name="Samejima M."/>
            <person name="Schmutz J."/>
            <person name="Slot J.C."/>
            <person name="St John F."/>
            <person name="Stenlid J."/>
            <person name="Sun H."/>
            <person name="Sun S."/>
            <person name="Syed K."/>
            <person name="Tsang A."/>
            <person name="Wiebenga A."/>
            <person name="Young D."/>
            <person name="Pisabarro A."/>
            <person name="Eastwood D.C."/>
            <person name="Martin F."/>
            <person name="Cullen D."/>
            <person name="Grigoriev I.V."/>
            <person name="Hibbett D.S."/>
        </authorList>
    </citation>
    <scope>NUCLEOTIDE SEQUENCE</scope>
    <source>
        <strain evidence="3">FP-58527</strain>
    </source>
</reference>
<feature type="compositionally biased region" description="Pro residues" evidence="1">
    <location>
        <begin position="376"/>
        <end position="403"/>
    </location>
</feature>
<evidence type="ECO:0000256" key="1">
    <source>
        <dbReference type="SAM" id="MobiDB-lite"/>
    </source>
</evidence>
<dbReference type="SUPFAM" id="SSF55979">
    <property type="entry name" value="DNA clamp"/>
    <property type="match status" value="1"/>
</dbReference>
<dbReference type="Gene3D" id="3.70.10.10">
    <property type="match status" value="1"/>
</dbReference>
<sequence length="517" mass="56630">MQATLDATALKLLTKALFCLSRYGEELTIFATHDELALSTTNTSQSAFCRFKYRRQFFSRYSLARPAAHAEFFDDNDDDDDDEGPNVTGQLQTKNLLSILKHKTVEKTVDKCELVITDADHPAQGDEDDRDSLESRLTVRLHCKHGVIKTHRLLLQTPNSLLAPAVPNAEDYSRLNIGARAVRDMIEHFTLQKGPKSDPQLIWTFDDFEVQLKGMETVMTSKSGPQIATELTMSIEEFERYDVLGTPVTLSFHLREFNATVAYAEATALLLDISFTDSASPIFIDLSGDLTSGLCVISTSGLGQHAQGQVHALPARRVQPKRKRPVDEDVDMVIAEPVRRGESVVSERNGRRAMGIVQATDRASVARSVSAAPAATPLPIPVRDSMPPPSLRPPLPQNRPPTARPSSASAARAREPLFLPSSQPSEAEGELRLPARDEEPLFLPGTQLSPALRESGLGLESMTAREFAAMLEGDAEEVDFGSEPSLEIVDGEGDVEMELAPTQPGGGAKTFRPLFED</sequence>
<organism evidence="2 3">
    <name type="scientific">Fomitopsis schrenkii</name>
    <name type="common">Brown rot fungus</name>
    <dbReference type="NCBI Taxonomy" id="2126942"/>
    <lineage>
        <taxon>Eukaryota</taxon>
        <taxon>Fungi</taxon>
        <taxon>Dikarya</taxon>
        <taxon>Basidiomycota</taxon>
        <taxon>Agaricomycotina</taxon>
        <taxon>Agaricomycetes</taxon>
        <taxon>Polyporales</taxon>
        <taxon>Fomitopsis</taxon>
    </lineage>
</organism>
<dbReference type="InParanoid" id="S8E6L2"/>
<dbReference type="Proteomes" id="UP000015241">
    <property type="component" value="Unassembled WGS sequence"/>
</dbReference>
<evidence type="ECO:0008006" key="4">
    <source>
        <dbReference type="Google" id="ProtNLM"/>
    </source>
</evidence>
<feature type="region of interest" description="Disordered" evidence="1">
    <location>
        <begin position="497"/>
        <end position="517"/>
    </location>
</feature>
<dbReference type="PANTHER" id="PTHR15237">
    <property type="entry name" value="DNA REPAIR PROTEIN RAD9"/>
    <property type="match status" value="1"/>
</dbReference>
<feature type="region of interest" description="Disordered" evidence="1">
    <location>
        <begin position="376"/>
        <end position="449"/>
    </location>
</feature>
<feature type="compositionally biased region" description="Basic and acidic residues" evidence="1">
    <location>
        <begin position="429"/>
        <end position="439"/>
    </location>
</feature>
<accession>S8E6L2</accession>
<dbReference type="AlphaFoldDB" id="S8E6L2"/>
<protein>
    <recommendedName>
        <fullName evidence="4">Rad9-domain-containing protein</fullName>
    </recommendedName>
</protein>
<name>S8E6L2_FOMSC</name>
<evidence type="ECO:0000313" key="2">
    <source>
        <dbReference type="EMBL" id="EPT00677.1"/>
    </source>
</evidence>
<dbReference type="PANTHER" id="PTHR15237:SF0">
    <property type="entry name" value="CELL CYCLE CHECKPOINT CONTROL PROTEIN"/>
    <property type="match status" value="1"/>
</dbReference>
<dbReference type="EMBL" id="KE504147">
    <property type="protein sequence ID" value="EPT00677.1"/>
    <property type="molecule type" value="Genomic_DNA"/>
</dbReference>
<dbReference type="Pfam" id="PF04139">
    <property type="entry name" value="Rad9"/>
    <property type="match status" value="1"/>
</dbReference>
<dbReference type="GO" id="GO:0071479">
    <property type="term" value="P:cellular response to ionizing radiation"/>
    <property type="evidence" value="ECO:0007669"/>
    <property type="project" value="TreeGrafter"/>
</dbReference>
<dbReference type="eggNOG" id="KOG2810">
    <property type="taxonomic scope" value="Eukaryota"/>
</dbReference>
<dbReference type="OrthoDB" id="60092at2759"/>
<dbReference type="GO" id="GO:0031573">
    <property type="term" value="P:mitotic intra-S DNA damage checkpoint signaling"/>
    <property type="evidence" value="ECO:0007669"/>
    <property type="project" value="TreeGrafter"/>
</dbReference>
<dbReference type="GO" id="GO:0006281">
    <property type="term" value="P:DNA repair"/>
    <property type="evidence" value="ECO:0007669"/>
    <property type="project" value="TreeGrafter"/>
</dbReference>
<keyword evidence="3" id="KW-1185">Reference proteome</keyword>
<evidence type="ECO:0000313" key="3">
    <source>
        <dbReference type="Proteomes" id="UP000015241"/>
    </source>
</evidence>
<dbReference type="FunCoup" id="S8E6L2">
    <property type="interactions" value="358"/>
</dbReference>
<dbReference type="GO" id="GO:0030896">
    <property type="term" value="C:checkpoint clamp complex"/>
    <property type="evidence" value="ECO:0007669"/>
    <property type="project" value="InterPro"/>
</dbReference>
<dbReference type="InterPro" id="IPR007268">
    <property type="entry name" value="Rad9/Ddc1"/>
</dbReference>
<dbReference type="HOGENOM" id="CLU_035915_0_0_1"/>
<dbReference type="GO" id="GO:0000076">
    <property type="term" value="P:DNA replication checkpoint signaling"/>
    <property type="evidence" value="ECO:0007669"/>
    <property type="project" value="TreeGrafter"/>
</dbReference>
<dbReference type="STRING" id="743788.S8E6L2"/>